<feature type="domain" description="SSD" evidence="2">
    <location>
        <begin position="1"/>
        <end position="97"/>
    </location>
</feature>
<evidence type="ECO:0000313" key="3">
    <source>
        <dbReference type="EMBL" id="PKU80517.1"/>
    </source>
</evidence>
<dbReference type="STRING" id="906689.A0A2I0WXZ0"/>
<dbReference type="InterPro" id="IPR000731">
    <property type="entry name" value="SSD"/>
</dbReference>
<dbReference type="EMBL" id="KZ502333">
    <property type="protein sequence ID" value="PKU80517.1"/>
    <property type="molecule type" value="Genomic_DNA"/>
</dbReference>
<sequence length="318" mass="35198">MEVIPFLVLAVGVDNMCILVHAVKRQTTDISLEGKISNALVEVGPSITLASLSEVLAFAVGSFIPMPAVRIFSMFAALAVFLNFILQVTAFVALIIFDIWRTNDNRIDCFPCVKLAPAVGSERAILQRKPEFLVRYMEDFHAPMLAIPGVKIMVIAAFTAATFMSIALCTRLQPGLDQKIVLPRDSYLQGYFDDLAHYLRVGPPLYFVVKDFNYSLESNQTNKICSISQCDSNSLLNEITKASLIPESSFIAKPAASWLDDFLVWLSPEAFGCCRKFVNGSYCPPNDQMCLGPVCLHFLQLCLKEPLIVKGKLKSAVR</sequence>
<dbReference type="PROSITE" id="PS50156">
    <property type="entry name" value="SSD"/>
    <property type="match status" value="1"/>
</dbReference>
<protein>
    <recommendedName>
        <fullName evidence="2">SSD domain-containing protein</fullName>
    </recommendedName>
</protein>
<feature type="transmembrane region" description="Helical" evidence="1">
    <location>
        <begin position="71"/>
        <end position="97"/>
    </location>
</feature>
<dbReference type="Gene3D" id="1.20.1640.10">
    <property type="entry name" value="Multidrug efflux transporter AcrB transmembrane domain"/>
    <property type="match status" value="1"/>
</dbReference>
<evidence type="ECO:0000259" key="2">
    <source>
        <dbReference type="PROSITE" id="PS50156"/>
    </source>
</evidence>
<dbReference type="AlphaFoldDB" id="A0A2I0WXZ0"/>
<dbReference type="PANTHER" id="PTHR45727">
    <property type="entry name" value="NPC INTRACELLULAR CHOLESTEROL TRANSPORTER 1"/>
    <property type="match status" value="1"/>
</dbReference>
<dbReference type="SUPFAM" id="SSF82866">
    <property type="entry name" value="Multidrug efflux transporter AcrB transmembrane domain"/>
    <property type="match status" value="1"/>
</dbReference>
<dbReference type="GO" id="GO:0015918">
    <property type="term" value="P:sterol transport"/>
    <property type="evidence" value="ECO:0007669"/>
    <property type="project" value="TreeGrafter"/>
</dbReference>
<keyword evidence="1" id="KW-0472">Membrane</keyword>
<accession>A0A2I0WXZ0</accession>
<keyword evidence="1" id="KW-1133">Transmembrane helix</keyword>
<name>A0A2I0WXZ0_9ASPA</name>
<dbReference type="InterPro" id="IPR053958">
    <property type="entry name" value="HMGCR/SNAP/NPC1-like_SSD"/>
</dbReference>
<evidence type="ECO:0000313" key="4">
    <source>
        <dbReference type="Proteomes" id="UP000233837"/>
    </source>
</evidence>
<evidence type="ECO:0000256" key="1">
    <source>
        <dbReference type="SAM" id="Phobius"/>
    </source>
</evidence>
<proteinExistence type="predicted"/>
<dbReference type="GO" id="GO:0016020">
    <property type="term" value="C:membrane"/>
    <property type="evidence" value="ECO:0007669"/>
    <property type="project" value="TreeGrafter"/>
</dbReference>
<reference evidence="3 4" key="1">
    <citation type="journal article" date="2016" name="Sci. Rep.">
        <title>The Dendrobium catenatum Lindl. genome sequence provides insights into polysaccharide synthase, floral development and adaptive evolution.</title>
        <authorList>
            <person name="Zhang G.Q."/>
            <person name="Xu Q."/>
            <person name="Bian C."/>
            <person name="Tsai W.C."/>
            <person name="Yeh C.M."/>
            <person name="Liu K.W."/>
            <person name="Yoshida K."/>
            <person name="Zhang L.S."/>
            <person name="Chang S.B."/>
            <person name="Chen F."/>
            <person name="Shi Y."/>
            <person name="Su Y.Y."/>
            <person name="Zhang Y.Q."/>
            <person name="Chen L.J."/>
            <person name="Yin Y."/>
            <person name="Lin M."/>
            <person name="Huang H."/>
            <person name="Deng H."/>
            <person name="Wang Z.W."/>
            <person name="Zhu S.L."/>
            <person name="Zhao X."/>
            <person name="Deng C."/>
            <person name="Niu S.C."/>
            <person name="Huang J."/>
            <person name="Wang M."/>
            <person name="Liu G.H."/>
            <person name="Yang H.J."/>
            <person name="Xiao X.J."/>
            <person name="Hsiao Y.Y."/>
            <person name="Wu W.L."/>
            <person name="Chen Y.Y."/>
            <person name="Mitsuda N."/>
            <person name="Ohme-Takagi M."/>
            <person name="Luo Y.B."/>
            <person name="Van de Peer Y."/>
            <person name="Liu Z.J."/>
        </authorList>
    </citation>
    <scope>NUCLEOTIDE SEQUENCE [LARGE SCALE GENOMIC DNA]</scope>
    <source>
        <tissue evidence="3">The whole plant</tissue>
    </source>
</reference>
<gene>
    <name evidence="3" type="ORF">MA16_Dca027243</name>
</gene>
<keyword evidence="4" id="KW-1185">Reference proteome</keyword>
<organism evidence="3 4">
    <name type="scientific">Dendrobium catenatum</name>
    <dbReference type="NCBI Taxonomy" id="906689"/>
    <lineage>
        <taxon>Eukaryota</taxon>
        <taxon>Viridiplantae</taxon>
        <taxon>Streptophyta</taxon>
        <taxon>Embryophyta</taxon>
        <taxon>Tracheophyta</taxon>
        <taxon>Spermatophyta</taxon>
        <taxon>Magnoliopsida</taxon>
        <taxon>Liliopsida</taxon>
        <taxon>Asparagales</taxon>
        <taxon>Orchidaceae</taxon>
        <taxon>Epidendroideae</taxon>
        <taxon>Malaxideae</taxon>
        <taxon>Dendrobiinae</taxon>
        <taxon>Dendrobium</taxon>
    </lineage>
</organism>
<keyword evidence="1" id="KW-0812">Transmembrane</keyword>
<dbReference type="Proteomes" id="UP000233837">
    <property type="component" value="Unassembled WGS sequence"/>
</dbReference>
<reference evidence="3 4" key="2">
    <citation type="journal article" date="2017" name="Nature">
        <title>The Apostasia genome and the evolution of orchids.</title>
        <authorList>
            <person name="Zhang G.Q."/>
            <person name="Liu K.W."/>
            <person name="Li Z."/>
            <person name="Lohaus R."/>
            <person name="Hsiao Y.Y."/>
            <person name="Niu S.C."/>
            <person name="Wang J.Y."/>
            <person name="Lin Y.C."/>
            <person name="Xu Q."/>
            <person name="Chen L.J."/>
            <person name="Yoshida K."/>
            <person name="Fujiwara S."/>
            <person name="Wang Z.W."/>
            <person name="Zhang Y.Q."/>
            <person name="Mitsuda N."/>
            <person name="Wang M."/>
            <person name="Liu G.H."/>
            <person name="Pecoraro L."/>
            <person name="Huang H.X."/>
            <person name="Xiao X.J."/>
            <person name="Lin M."/>
            <person name="Wu X.Y."/>
            <person name="Wu W.L."/>
            <person name="Chen Y.Y."/>
            <person name="Chang S.B."/>
            <person name="Sakamoto S."/>
            <person name="Ohme-Takagi M."/>
            <person name="Yagi M."/>
            <person name="Zeng S.J."/>
            <person name="Shen C.Y."/>
            <person name="Yeh C.M."/>
            <person name="Luo Y.B."/>
            <person name="Tsai W.C."/>
            <person name="Van de Peer Y."/>
            <person name="Liu Z.J."/>
        </authorList>
    </citation>
    <scope>NUCLEOTIDE SEQUENCE [LARGE SCALE GENOMIC DNA]</scope>
    <source>
        <tissue evidence="3">The whole plant</tissue>
    </source>
</reference>
<dbReference type="PANTHER" id="PTHR45727:SF2">
    <property type="entry name" value="NPC INTRACELLULAR CHOLESTEROL TRANSPORTER 1"/>
    <property type="match status" value="1"/>
</dbReference>
<feature type="transmembrane region" description="Helical" evidence="1">
    <location>
        <begin position="46"/>
        <end position="64"/>
    </location>
</feature>
<feature type="transmembrane region" description="Helical" evidence="1">
    <location>
        <begin position="145"/>
        <end position="169"/>
    </location>
</feature>
<dbReference type="GO" id="GO:0032934">
    <property type="term" value="F:sterol binding"/>
    <property type="evidence" value="ECO:0007669"/>
    <property type="project" value="TreeGrafter"/>
</dbReference>
<dbReference type="Pfam" id="PF12349">
    <property type="entry name" value="Sterol-sensing"/>
    <property type="match status" value="1"/>
</dbReference>